<accession>A0ABZ2M384</accession>
<evidence type="ECO:0000256" key="2">
    <source>
        <dbReference type="ARBA" id="ARBA00022679"/>
    </source>
</evidence>
<dbReference type="NCBIfam" id="NF003738">
    <property type="entry name" value="PRK05333.1"/>
    <property type="match status" value="1"/>
</dbReference>
<evidence type="ECO:0000313" key="6">
    <source>
        <dbReference type="EMBL" id="WXB17020.1"/>
    </source>
</evidence>
<dbReference type="EMBL" id="CP089984">
    <property type="protein sequence ID" value="WXB17020.1"/>
    <property type="molecule type" value="Genomic_DNA"/>
</dbReference>
<feature type="binding site" evidence="4">
    <location>
        <position position="183"/>
    </location>
    <ligand>
        <name>Zn(2+)</name>
        <dbReference type="ChEBI" id="CHEBI:29105"/>
    </ligand>
</feature>
<feature type="active site" description="Proton acceptor" evidence="4">
    <location>
        <position position="124"/>
    </location>
</feature>
<keyword evidence="7" id="KW-1185">Reference proteome</keyword>
<reference evidence="6 7" key="1">
    <citation type="submission" date="2021-12" db="EMBL/GenBank/DDBJ databases">
        <title>Discovery of the Pendulisporaceae a myxobacterial family with distinct sporulation behavior and unique specialized metabolism.</title>
        <authorList>
            <person name="Garcia R."/>
            <person name="Popoff A."/>
            <person name="Bader C.D."/>
            <person name="Loehr J."/>
            <person name="Walesch S."/>
            <person name="Walt C."/>
            <person name="Boldt J."/>
            <person name="Bunk B."/>
            <person name="Haeckl F.J.F.P.J."/>
            <person name="Gunesch A.P."/>
            <person name="Birkelbach J."/>
            <person name="Nuebel U."/>
            <person name="Pietschmann T."/>
            <person name="Bach T."/>
            <person name="Mueller R."/>
        </authorList>
    </citation>
    <scope>NUCLEOTIDE SEQUENCE [LARGE SCALE GENOMIC DNA]</scope>
    <source>
        <strain evidence="6 7">MSr11954</strain>
    </source>
</reference>
<proteinExistence type="predicted"/>
<name>A0ABZ2M384_9BACT</name>
<keyword evidence="2" id="KW-0808">Transferase</keyword>
<keyword evidence="3" id="KW-0520">NAD</keyword>
<dbReference type="InterPro" id="IPR029035">
    <property type="entry name" value="DHS-like_NAD/FAD-binding_dom"/>
</dbReference>
<dbReference type="SUPFAM" id="SSF52467">
    <property type="entry name" value="DHS-like NAD/FAD-binding domain"/>
    <property type="match status" value="1"/>
</dbReference>
<gene>
    <name evidence="6" type="ORF">LZC94_07020</name>
</gene>
<dbReference type="PROSITE" id="PS50305">
    <property type="entry name" value="SIRTUIN"/>
    <property type="match status" value="1"/>
</dbReference>
<organism evidence="6 7">
    <name type="scientific">Pendulispora albinea</name>
    <dbReference type="NCBI Taxonomy" id="2741071"/>
    <lineage>
        <taxon>Bacteria</taxon>
        <taxon>Pseudomonadati</taxon>
        <taxon>Myxococcota</taxon>
        <taxon>Myxococcia</taxon>
        <taxon>Myxococcales</taxon>
        <taxon>Sorangiineae</taxon>
        <taxon>Pendulisporaceae</taxon>
        <taxon>Pendulispora</taxon>
    </lineage>
</organism>
<dbReference type="Proteomes" id="UP001370348">
    <property type="component" value="Chromosome"/>
</dbReference>
<dbReference type="InterPro" id="IPR026591">
    <property type="entry name" value="Sirtuin_cat_small_dom_sf"/>
</dbReference>
<dbReference type="InterPro" id="IPR026590">
    <property type="entry name" value="Ssirtuin_cat_dom"/>
</dbReference>
<evidence type="ECO:0000256" key="3">
    <source>
        <dbReference type="ARBA" id="ARBA00023027"/>
    </source>
</evidence>
<feature type="binding site" evidence="4">
    <location>
        <position position="186"/>
    </location>
    <ligand>
        <name>Zn(2+)</name>
        <dbReference type="ChEBI" id="CHEBI:29105"/>
    </ligand>
</feature>
<feature type="binding site" evidence="4">
    <location>
        <position position="135"/>
    </location>
    <ligand>
        <name>Zn(2+)</name>
        <dbReference type="ChEBI" id="CHEBI:29105"/>
    </ligand>
</feature>
<dbReference type="Pfam" id="PF02146">
    <property type="entry name" value="SIR2"/>
    <property type="match status" value="1"/>
</dbReference>
<sequence length="289" mass="31526">MLTNNEDVAALETMAAQLRGRRVVALTGAGISTESGIPDYRSPESLARPRRPLHGPEFIRSAALRRRYWARSMVGWERFRLARPGLSHAALAQLEARGVVTGVITQNVDRLHAAAGSRRVTELHGALAEVVCLECHAIEDRDALQARMRDLNPDWLDGPIPMAPDGDADLPEDMVASFRVPTCVQCEGVLKPRVVFFGHNVARPVVDEAYAKVDDADVLLVAGTSLAVFSGYRFLLRAVDRKIPIAIVNRGPVRGEERATLKIEASTGETLAALARALCDSPHDSDVVW</sequence>
<keyword evidence="4" id="KW-0479">Metal-binding</keyword>
<dbReference type="PANTHER" id="PTHR11085">
    <property type="entry name" value="NAD-DEPENDENT PROTEIN DEACYLASE SIRTUIN-5, MITOCHONDRIAL-RELATED"/>
    <property type="match status" value="1"/>
</dbReference>
<evidence type="ECO:0000313" key="7">
    <source>
        <dbReference type="Proteomes" id="UP001370348"/>
    </source>
</evidence>
<dbReference type="PANTHER" id="PTHR11085:SF10">
    <property type="entry name" value="NAD-DEPENDENT PROTEIN DEACYLASE SIRTUIN-5, MITOCHONDRIAL-RELATED"/>
    <property type="match status" value="1"/>
</dbReference>
<evidence type="ECO:0000259" key="5">
    <source>
        <dbReference type="PROSITE" id="PS50305"/>
    </source>
</evidence>
<dbReference type="RefSeq" id="WP_394826649.1">
    <property type="nucleotide sequence ID" value="NZ_CP089984.1"/>
</dbReference>
<dbReference type="EC" id="2.3.1.286" evidence="1"/>
<protein>
    <recommendedName>
        <fullName evidence="1">protein acetyllysine N-acetyltransferase</fullName>
        <ecNumber evidence="1">2.3.1.286</ecNumber>
    </recommendedName>
</protein>
<feature type="domain" description="Deacetylase sirtuin-type" evidence="5">
    <location>
        <begin position="1"/>
        <end position="282"/>
    </location>
</feature>
<dbReference type="InterPro" id="IPR050134">
    <property type="entry name" value="NAD-dep_sirtuin_deacylases"/>
</dbReference>
<evidence type="ECO:0000256" key="1">
    <source>
        <dbReference type="ARBA" id="ARBA00012928"/>
    </source>
</evidence>
<dbReference type="Gene3D" id="3.40.50.1220">
    <property type="entry name" value="TPP-binding domain"/>
    <property type="match status" value="1"/>
</dbReference>
<evidence type="ECO:0000256" key="4">
    <source>
        <dbReference type="PROSITE-ProRule" id="PRU00236"/>
    </source>
</evidence>
<dbReference type="InterPro" id="IPR003000">
    <property type="entry name" value="Sirtuin"/>
</dbReference>
<dbReference type="Gene3D" id="3.30.1600.10">
    <property type="entry name" value="SIR2/SIRT2 'Small Domain"/>
    <property type="match status" value="1"/>
</dbReference>
<feature type="binding site" evidence="4">
    <location>
        <position position="132"/>
    </location>
    <ligand>
        <name>Zn(2+)</name>
        <dbReference type="ChEBI" id="CHEBI:29105"/>
    </ligand>
</feature>
<keyword evidence="4" id="KW-0862">Zinc</keyword>